<accession>A0A5J6PZZ2</accession>
<sequence length="229" mass="27243">MNENLYDDPKIQLFLQETKDYFLSLSIEDIQLAYSRINLAELEWFYARNTSYIEYIEHENEASGFKYKVFKRPKKFSSIKEALDNDLDCSGLLGGKQLVCFQSNTDISYSNYNADMSIEDGIVYFKIKNDFKTIFNKMSFERKIYLDDDVVLRILVAGNWGERSVIKLDFYNQNNQKIKTITSSNDERKFKQYIHKVPKTLFYEYEGETLKRIFTIEKDGQEDNIYYKK</sequence>
<evidence type="ECO:0000313" key="2">
    <source>
        <dbReference type="Proteomes" id="UP000325713"/>
    </source>
</evidence>
<keyword evidence="2" id="KW-1185">Reference proteome</keyword>
<reference evidence="1 2" key="1">
    <citation type="submission" date="2018-08" db="EMBL/GenBank/DDBJ databases">
        <title>Neisseria zalophi ATCC BAA-2455 complete genome.</title>
        <authorList>
            <person name="Veseli I.A."/>
            <person name="Buttler R."/>
            <person name="Mascarenhas dos Santos A.C."/>
            <person name="Pombert J.-F."/>
        </authorList>
    </citation>
    <scope>NUCLEOTIDE SEQUENCE [LARGE SCALE GENOMIC DNA]</scope>
    <source>
        <strain evidence="1 2">ATCC BAA-2455</strain>
    </source>
</reference>
<dbReference type="EMBL" id="CP031700">
    <property type="protein sequence ID" value="QEY26240.1"/>
    <property type="molecule type" value="Genomic_DNA"/>
</dbReference>
<dbReference type="RefSeq" id="WP_151051350.1">
    <property type="nucleotide sequence ID" value="NZ_CP031700.1"/>
</dbReference>
<protein>
    <submittedName>
        <fullName evidence="1">Uncharacterized protein</fullName>
    </submittedName>
</protein>
<gene>
    <name evidence="1" type="ORF">D0T92_06695</name>
</gene>
<organism evidence="1 2">
    <name type="scientific">Neisseria zalophi</name>
    <dbReference type="NCBI Taxonomy" id="640030"/>
    <lineage>
        <taxon>Bacteria</taxon>
        <taxon>Pseudomonadati</taxon>
        <taxon>Pseudomonadota</taxon>
        <taxon>Betaproteobacteria</taxon>
        <taxon>Neisseriales</taxon>
        <taxon>Neisseriaceae</taxon>
        <taxon>Neisseria</taxon>
    </lineage>
</organism>
<dbReference type="KEGG" id="nzl:D0T92_06695"/>
<dbReference type="Proteomes" id="UP000325713">
    <property type="component" value="Chromosome"/>
</dbReference>
<evidence type="ECO:0000313" key="1">
    <source>
        <dbReference type="EMBL" id="QEY26240.1"/>
    </source>
</evidence>
<name>A0A5J6PZZ2_9NEIS</name>
<proteinExistence type="predicted"/>
<dbReference type="AlphaFoldDB" id="A0A5J6PZZ2"/>